<feature type="transmembrane region" description="Helical" evidence="4">
    <location>
        <begin position="678"/>
        <end position="700"/>
    </location>
</feature>
<evidence type="ECO:0000256" key="3">
    <source>
        <dbReference type="SAM" id="MobiDB-lite"/>
    </source>
</evidence>
<evidence type="ECO:0000313" key="6">
    <source>
        <dbReference type="EMBL" id="KAK0318803.1"/>
    </source>
</evidence>
<feature type="region of interest" description="Disordered" evidence="3">
    <location>
        <begin position="759"/>
        <end position="778"/>
    </location>
</feature>
<dbReference type="InterPro" id="IPR036167">
    <property type="entry name" value="tRNA_intron_Endo_cat-like_sf"/>
</dbReference>
<dbReference type="InterPro" id="IPR011856">
    <property type="entry name" value="tRNA_endonuc-like_dom_sf"/>
</dbReference>
<protein>
    <recommendedName>
        <fullName evidence="5">tRNA-splicing endonuclease subunit Sen15 domain-containing protein</fullName>
    </recommendedName>
</protein>
<feature type="region of interest" description="Disordered" evidence="3">
    <location>
        <begin position="259"/>
        <end position="280"/>
    </location>
</feature>
<sequence>MDDSSPSTNSTSPLPSPLENNPLSGLHQFSLANKLPKDAPHPPHAHTLALQIAHNLRFQHGWTDIRLHYHPSRQAAAPSLPRPVISGIPPQRLYMHPDEQIDVLQRQREKGKAGWPDVSPEREWVVASQLQESWTLRRFAEMFDALSTVPEEKEGGALFFASSSDVNGNGTTSRSASPRSNPDGLGVVNGASARNGESKVVNGQATAAKPNRWRTGQPKRLLLATLDDDISIIVDRASLFGGAGLRPPGPCDPRLNEAMASSPTSARNEGFRRPQRTGTMSSVVNTVQNAAADLLRKDPPLGFFAATAGTASQAPTMGEIRSGSFGSGGWNGEDQLQRRWTTLNQDGGQHRSPGETEVARDQESGRVLLESHGLSEEPSDVNEADKRQEELAPSTPIRPYRKEEEESRIEPAVSQDTLIRTGQDRITPMSGARRVYSSGYIPPPVIPWTTSTVIALKAFSRWVCTPFGFLLTLYGLNVVAWGGMLFLLLCNASGPMCWAPIPTADNQAQVSPAAGLALNSHYPRYKNCNDINSPRRIWLEITSQILNALFCVTGFGLIPWRFRDFYYLLLWRLTSEKKAGREKKMYGLRVLAGIYRNWARLPDSHTLDEVSSAEYHRSLPNGAKTASSSPASDRSGDLETGNSTPDDDLRLPLPFAKAPDPPLTSIRAPPTALWKIDFFVWSQVINTFLQVVLCVFMWGFSRYTRPSWSTGLFIAGACIIAGLGGFVTYKEGKKVKLVEGVQGKNLTAGGGEDGLVLQETRTSGTGYDSSPVKSGRAG</sequence>
<comment type="similarity">
    <text evidence="1">Belongs to the SEN15 family.</text>
</comment>
<keyword evidence="4" id="KW-0812">Transmembrane</keyword>
<keyword evidence="2" id="KW-0819">tRNA processing</keyword>
<dbReference type="InterPro" id="IPR021369">
    <property type="entry name" value="DUF2985"/>
</dbReference>
<dbReference type="Proteomes" id="UP001168146">
    <property type="component" value="Unassembled WGS sequence"/>
</dbReference>
<evidence type="ECO:0000256" key="1">
    <source>
        <dbReference type="ARBA" id="ARBA00006091"/>
    </source>
</evidence>
<reference evidence="6" key="1">
    <citation type="submission" date="2021-12" db="EMBL/GenBank/DDBJ databases">
        <title>Black yeast isolated from Biological Soil Crust.</title>
        <authorList>
            <person name="Kurbessoian T."/>
        </authorList>
    </citation>
    <scope>NUCLEOTIDE SEQUENCE</scope>
    <source>
        <strain evidence="6">CCFEE 5208</strain>
    </source>
</reference>
<feature type="compositionally biased region" description="Polar residues" evidence="3">
    <location>
        <begin position="161"/>
        <end position="180"/>
    </location>
</feature>
<feature type="transmembrane region" description="Helical" evidence="4">
    <location>
        <begin position="545"/>
        <end position="562"/>
    </location>
</feature>
<evidence type="ECO:0000256" key="4">
    <source>
        <dbReference type="SAM" id="Phobius"/>
    </source>
</evidence>
<evidence type="ECO:0000259" key="5">
    <source>
        <dbReference type="Pfam" id="PF09631"/>
    </source>
</evidence>
<feature type="region of interest" description="Disordered" evidence="3">
    <location>
        <begin position="371"/>
        <end position="412"/>
    </location>
</feature>
<feature type="transmembrane region" description="Helical" evidence="4">
    <location>
        <begin position="712"/>
        <end position="729"/>
    </location>
</feature>
<feature type="domain" description="tRNA-splicing endonuclease subunit Sen15" evidence="5">
    <location>
        <begin position="51"/>
        <end position="151"/>
    </location>
</feature>
<proteinExistence type="inferred from homology"/>
<dbReference type="GO" id="GO:0006388">
    <property type="term" value="P:tRNA splicing, via endonucleolytic cleavage and ligation"/>
    <property type="evidence" value="ECO:0007669"/>
    <property type="project" value="InterPro"/>
</dbReference>
<feature type="compositionally biased region" description="Polar residues" evidence="3">
    <location>
        <begin position="759"/>
        <end position="772"/>
    </location>
</feature>
<dbReference type="GO" id="GO:0005634">
    <property type="term" value="C:nucleus"/>
    <property type="evidence" value="ECO:0007669"/>
    <property type="project" value="UniProtKB-ARBA"/>
</dbReference>
<dbReference type="AlphaFoldDB" id="A0AAN6FLG8"/>
<dbReference type="PANTHER" id="PTHR35872">
    <property type="entry name" value="INTEGRAL MEMBRANE PROTEIN (AFU_ORTHOLOGUE AFUA_5G07110)"/>
    <property type="match status" value="1"/>
</dbReference>
<keyword evidence="4" id="KW-0472">Membrane</keyword>
<comment type="caution">
    <text evidence="6">The sequence shown here is derived from an EMBL/GenBank/DDBJ whole genome shotgun (WGS) entry which is preliminary data.</text>
</comment>
<evidence type="ECO:0000256" key="2">
    <source>
        <dbReference type="ARBA" id="ARBA00022694"/>
    </source>
</evidence>
<accession>A0AAN6FLG8</accession>
<gene>
    <name evidence="6" type="ORF">LTR82_010225</name>
</gene>
<organism evidence="6 7">
    <name type="scientific">Friedmanniomyces endolithicus</name>
    <dbReference type="NCBI Taxonomy" id="329885"/>
    <lineage>
        <taxon>Eukaryota</taxon>
        <taxon>Fungi</taxon>
        <taxon>Dikarya</taxon>
        <taxon>Ascomycota</taxon>
        <taxon>Pezizomycotina</taxon>
        <taxon>Dothideomycetes</taxon>
        <taxon>Dothideomycetidae</taxon>
        <taxon>Mycosphaerellales</taxon>
        <taxon>Teratosphaeriaceae</taxon>
        <taxon>Friedmanniomyces</taxon>
    </lineage>
</organism>
<feature type="transmembrane region" description="Helical" evidence="4">
    <location>
        <begin position="467"/>
        <end position="489"/>
    </location>
</feature>
<feature type="compositionally biased region" description="Low complexity" evidence="3">
    <location>
        <begin position="1"/>
        <end position="24"/>
    </location>
</feature>
<feature type="region of interest" description="Disordered" evidence="3">
    <location>
        <begin position="311"/>
        <end position="333"/>
    </location>
</feature>
<dbReference type="GO" id="GO:0003676">
    <property type="term" value="F:nucleic acid binding"/>
    <property type="evidence" value="ECO:0007669"/>
    <property type="project" value="InterPro"/>
</dbReference>
<dbReference type="PANTHER" id="PTHR35872:SF1">
    <property type="entry name" value="ALPHA-L-RHAMNOSIDASE C"/>
    <property type="match status" value="1"/>
</dbReference>
<dbReference type="Gene3D" id="3.40.1350.10">
    <property type="match status" value="1"/>
</dbReference>
<keyword evidence="4" id="KW-1133">Transmembrane helix</keyword>
<dbReference type="SUPFAM" id="SSF53032">
    <property type="entry name" value="tRNA-intron endonuclease catalytic domain-like"/>
    <property type="match status" value="1"/>
</dbReference>
<feature type="compositionally biased region" description="Basic and acidic residues" evidence="3">
    <location>
        <begin position="400"/>
        <end position="409"/>
    </location>
</feature>
<dbReference type="Pfam" id="PF09631">
    <property type="entry name" value="Sen15"/>
    <property type="match status" value="1"/>
</dbReference>
<dbReference type="Pfam" id="PF11204">
    <property type="entry name" value="DUF2985"/>
    <property type="match status" value="1"/>
</dbReference>
<dbReference type="InterPro" id="IPR018593">
    <property type="entry name" value="tRNA-endonuc_su_Sen15"/>
</dbReference>
<feature type="region of interest" description="Disordered" evidence="3">
    <location>
        <begin position="1"/>
        <end position="25"/>
    </location>
</feature>
<feature type="region of interest" description="Disordered" evidence="3">
    <location>
        <begin position="619"/>
        <end position="651"/>
    </location>
</feature>
<dbReference type="EMBL" id="JASUXU010000034">
    <property type="protein sequence ID" value="KAK0318803.1"/>
    <property type="molecule type" value="Genomic_DNA"/>
</dbReference>
<feature type="region of interest" description="Disordered" evidence="3">
    <location>
        <begin position="161"/>
        <end position="210"/>
    </location>
</feature>
<name>A0AAN6FLG8_9PEZI</name>
<evidence type="ECO:0000313" key="7">
    <source>
        <dbReference type="Proteomes" id="UP001168146"/>
    </source>
</evidence>